<comment type="caution">
    <text evidence="3">The sequence shown here is derived from an EMBL/GenBank/DDBJ whole genome shotgun (WGS) entry which is preliminary data.</text>
</comment>
<sequence>MSANPPSEAAAFLRNNDPPPQGGAHARLISEFIDGVARERTLVLEQIAGVKAALEQELEAATRRADAKIMKLETQKQQLTQIIQQHKGIISVVRRLPPSVIANIISHLLSMTTKRETPAGQLKPEIEQDSSSSSLSAHAGEPTPSTSWTLAVLTRVSRLWQQTTIENAQFWSTISLSQGYRDAPPLALRHPLSRLTTHIARSKQEPLELFIDFVHEDGLVDSESVHWKALMDVVVPTSGRWRRLALSWNGPTRGYLDDQSRRTSLDPFNVLETSPTRLDALEISSAGSRGFQFQDRTLNQFSRTVRKLCLHTSIPLLPVAWFQLTDLHCSYSLDILRQILCLVVNIHRCSFVVVSDPEPQPSSSKKRKSSAFDPEPEHVRFGTIVASLLEIKQLYIESPIPVDPLLSGVSMPNLEYLVLDVPFKSENTLEPSTRNLSMLWRSICTSLHGLRLTVEEAMLTNVLSIVRTQPHLAHLDVTTRPDIRFDRPAQRRTFIRGLQLSTPPKPDDACPRLETLALALPSHDPAAEKDIVAMLKSRTSGALASHSQIASPLRAANIGDLSQGPSKFLLVIKRKGIALSYTIRDHSSTPQKDPVVSGQWSVIPEMVGPWCAMQQLAGEQV</sequence>
<name>A0A8H6S4E9_9AGAR</name>
<dbReference type="GeneID" id="59351512"/>
<dbReference type="AlphaFoldDB" id="A0A8H6S4E9"/>
<keyword evidence="4" id="KW-1185">Reference proteome</keyword>
<feature type="region of interest" description="Disordered" evidence="2">
    <location>
        <begin position="118"/>
        <end position="145"/>
    </location>
</feature>
<evidence type="ECO:0000313" key="3">
    <source>
        <dbReference type="EMBL" id="KAF7292237.1"/>
    </source>
</evidence>
<evidence type="ECO:0000256" key="2">
    <source>
        <dbReference type="SAM" id="MobiDB-lite"/>
    </source>
</evidence>
<proteinExistence type="predicted"/>
<evidence type="ECO:0000313" key="4">
    <source>
        <dbReference type="Proteomes" id="UP000636479"/>
    </source>
</evidence>
<dbReference type="Proteomes" id="UP000636479">
    <property type="component" value="Unassembled WGS sequence"/>
</dbReference>
<dbReference type="RefSeq" id="XP_037214964.1">
    <property type="nucleotide sequence ID" value="XM_037368996.1"/>
</dbReference>
<feature type="region of interest" description="Disordered" evidence="2">
    <location>
        <begin position="1"/>
        <end position="21"/>
    </location>
</feature>
<dbReference type="OrthoDB" id="3365698at2759"/>
<dbReference type="EMBL" id="JACAZF010000012">
    <property type="protein sequence ID" value="KAF7292237.1"/>
    <property type="molecule type" value="Genomic_DNA"/>
</dbReference>
<feature type="coiled-coil region" evidence="1">
    <location>
        <begin position="44"/>
        <end position="89"/>
    </location>
</feature>
<organism evidence="3 4">
    <name type="scientific">Mycena indigotica</name>
    <dbReference type="NCBI Taxonomy" id="2126181"/>
    <lineage>
        <taxon>Eukaryota</taxon>
        <taxon>Fungi</taxon>
        <taxon>Dikarya</taxon>
        <taxon>Basidiomycota</taxon>
        <taxon>Agaricomycotina</taxon>
        <taxon>Agaricomycetes</taxon>
        <taxon>Agaricomycetidae</taxon>
        <taxon>Agaricales</taxon>
        <taxon>Marasmiineae</taxon>
        <taxon>Mycenaceae</taxon>
        <taxon>Mycena</taxon>
    </lineage>
</organism>
<keyword evidence="1" id="KW-0175">Coiled coil</keyword>
<evidence type="ECO:0000256" key="1">
    <source>
        <dbReference type="SAM" id="Coils"/>
    </source>
</evidence>
<accession>A0A8H6S4E9</accession>
<protein>
    <submittedName>
        <fullName evidence="3">F-box domain-containing protein</fullName>
    </submittedName>
</protein>
<feature type="region of interest" description="Disordered" evidence="2">
    <location>
        <begin position="355"/>
        <end position="374"/>
    </location>
</feature>
<gene>
    <name evidence="3" type="ORF">MIND_01251100</name>
</gene>
<reference evidence="3" key="1">
    <citation type="submission" date="2020-05" db="EMBL/GenBank/DDBJ databases">
        <title>Mycena genomes resolve the evolution of fungal bioluminescence.</title>
        <authorList>
            <person name="Tsai I.J."/>
        </authorList>
    </citation>
    <scope>NUCLEOTIDE SEQUENCE</scope>
    <source>
        <strain evidence="3">171206Taipei</strain>
    </source>
</reference>